<sequence length="2703" mass="305638">MTKAEDDDNLGEDGIEDMILLHNLTEEKLQENIRLRYSRDLIYTFTGSILVAVNPYKNFNIYGLDVVKRYEGKTLGSLPPHLFALGSASFGRMIKDSENQVIVISGESGAGKTESTKLLMQYLAAVNKSGSNLVTERILQANPLLESFGNAKTIRNDNSSRFGKYAELYFKGGSITGAKISEYLLEKSRIVTQAADERNYHIFYEMLSALNDSEKAKYGLQTAEKYFYLNRGGNCEIDSKDDLRDFGDLRSAMDVLGFTSTEKDTIMRILASVLHLGNVYFNKVQNEHHNEGVEVGSDAEIKWISHLLHLSEKWLKEALTMKVMEARSERLLTPLTIDQALDARDAIAKALYQRLFSWLVERVNHIVKGPEVRERTNSIAILDIFGFEDFRVNSFEQLCINYANESLQFYFNKHVFSLEQAEYTKEQIIWSKINFHDNQPVIDLISKKPNGILLVLDDESNFPKSTDQSFLEKINFLHANSEFYEKPRMSSPEFLVRHYAGTVTYHMIATMFRELRDKTVTKTISKVSGSIVTMKPKTSTVAAGFHESLLSLTDLMSKCHPWFVRCLKPNNHKAAMLFDKEVVLQQLRYTGMLETIQIRKMGYPVRFRFHTFANRYFLLLKSKQRHPNGNRHADDALCRSVLKSSPEDSWQMGMTKVFLKESLGFQLEELRNNVLKEAVLKLQQYTRGLLQRKRYQKTRKAAIVVQNAARMWLARAKFAKLRQGIIQAQAQYRMLLQRRVYQQMLHEQRERKKVASQPKRKESQLTSAVSVPVARKESSRSLSNMEMPKELDHVFRKLGTWQPIHTERHVVSAGSNVTPIDLSLSMPDDINAYALSKYINIYYQDLPFRYKKGPITRAFLAKGTSQDARNAIEVFKLILCFINDTTLSPKAEKALADYIAQQGMSHEVLRDEIYVQLCNQTLGCKKTAERERGWLLMAHCLSCFAPTSTLATFLLKYVSDNGFRSYQSVCQMKLLQSLNLNASRTYPPCLLEWKTTQSNTCMGLEAFFADGEKNTAQVESWTFGEDFAGNLLQAKGIHEGRHGWAVVLRDETDTYECSGHEYVLDLISEMEVPPSFPFSKAYFLVSSDRSHEMSDARRKFFQDTPHDPDLPRNMLLGVDELSEPVPVLPRPPQPAESFFNYDTLNGERNYAARDEALSKTSNLNRRRDDLQNPNLSASSMLNVRYVRRPPASSSGTSPGISPQQPALATTSRMNKRYTNGEQAANKVPQQVEAKSPTDKNARRHRSHDDAQSHTSDMDQWLDTVFDSALDHDVADLQDARALQTRLRGGGEEPQPPPVATFNSTIPQMFSGPATGNISLGSLQMAPDPNQNILDGPLSPQQFAQQKALSFKAQLQAQSLENQLLQETMHGEVLKSQLRHLQESNTKHSGPHPITSTVPLSPVTMAASTKPVVPSTNTMPNNQQQDLAPGEVDGRHPGGVNTLKMAYEHKSPPPVTDNHFAVSPTSTVQVESPRVTSPVTVIAVNNPPAPQSPPRMVSSPPAAPPPLPSVINRPPLNQAFLNGDDHNLPFKVTGSPSAAVPPAPPAPAPPITRATSSSGEPAVITTKSGKARTVRIGKIQWPPVKEETQKAPITVGKLDITEAQRKQEEEIRGRKAAEVKDRLNQIIQDAQDKPKSPDKKKLFTPLVVAPAVSRPRPPIEDLPDNINMDARKKALESQLSSLPRQKPLERKPSAKPLPIPPLAHPPPVMIPASSVPVIPPLEVEVEDEEPDLSVDLKALEHIQTALFGQNKGPFYTYSPVPWTLEVRKEVFTPTEQIENPAVLNLIFAQVVMDVFATACLRIRKEDRLKMRSTLEHHGISPRNVLDKHREQTKRFIVDSARDWPFYFSRLYPVNGGKKMPNVHMLAIGHSGVRLLTRQRDVASDTLTVQDLYDYDDIIDISVPRKGALQIHVNGRYVIVYTPRAPEARQLIEAFCIESERDVMYVKATRNYRTRESTLLSFARGDVIKLTNKDMTLDRGWLYGSLHGRAGMFPAEYVTPLPKHAVSPSKVSSDSPKPEPAEEPSIHSNGSHADMNIQQADAISFVGEMPNFDHYKKREAPPSVASSTTNSADLREMHPGGKFSMLEFAMLHFRESPYRYNMKRSDETGSIHGTFQVISSLKAKDLERKSKGSQDWTWKQQVDMIKWTQSPIQASLLKFESTKMNKLSLECFIAIMQYMGDYPLSKGQRPMDCAYSLMMVCHNHPELRDEAYCQLIKQTTNNRSAKLESAQQGWRLMAIFTCYFGCSEVLKPYLLKYLESTAQSKEQAHNIIAQSCLHNLRQTFKYGGRKNVPSRDELQALTVVGDAVDHICNNLSINAPLERDEHSIFYVIENDNRYCPLSREEYLFDITTELENHKKPFYLLFQRTSWVFPLHLSGNNLYIDVMYHQSLPDYLDGFLLVLKSNSLPPHEKDDVAYLGALQLRAADKTSLPQQRDIKFVIPRNCHNLDDMRIPQWTNAVQDQLRFISNLSTMECKLKFIEMISKWPFYGSTFFHIRAVSDLQTKTETLLVVNSRGIFVLHSKTHETLLFLSLLEILSTRCTKTEVGVPCLDIKYGDLMKQKITRLETEQSSDIESLLSQYISITNALKTFVAGWLRTKPLINIDCISSTTVETCIARSTTSEMSKKDHLPPQTGSFKSSDSALLSALQGNTYSQISSMNPLRKEEDPYMVVGPYTEEVFLDDEEEVVYTGWFPFSISLFVAIVY</sequence>
<evidence type="ECO:0000259" key="17">
    <source>
        <dbReference type="PROSITE" id="PS51456"/>
    </source>
</evidence>
<evidence type="ECO:0000313" key="20">
    <source>
        <dbReference type="Proteomes" id="UP000014760"/>
    </source>
</evidence>
<keyword evidence="7 12" id="KW-0067">ATP-binding</keyword>
<feature type="domain" description="FERM" evidence="15">
    <location>
        <begin position="2276"/>
        <end position="2587"/>
    </location>
</feature>
<dbReference type="SMART" id="SM00015">
    <property type="entry name" value="IQ"/>
    <property type="match status" value="3"/>
</dbReference>
<dbReference type="PRINTS" id="PR00193">
    <property type="entry name" value="MYOSINHEAVY"/>
</dbReference>
<dbReference type="InterPro" id="IPR001452">
    <property type="entry name" value="SH3_domain"/>
</dbReference>
<dbReference type="PANTHER" id="PTHR22692:SF26">
    <property type="entry name" value="SH3 DOMAIN-CONTAINING PROTEIN"/>
    <property type="match status" value="1"/>
</dbReference>
<feature type="compositionally biased region" description="Polar residues" evidence="13">
    <location>
        <begin position="1171"/>
        <end position="1181"/>
    </location>
</feature>
<dbReference type="PROSITE" id="PS50096">
    <property type="entry name" value="IQ"/>
    <property type="match status" value="3"/>
</dbReference>
<dbReference type="SMART" id="SM00242">
    <property type="entry name" value="MYSc"/>
    <property type="match status" value="1"/>
</dbReference>
<dbReference type="STRING" id="283909.R7U7V2"/>
<comment type="similarity">
    <text evidence="2 12">Belongs to the TRAFAC class myosin-kinesin ATPase superfamily. Myosin family.</text>
</comment>
<evidence type="ECO:0000313" key="19">
    <source>
        <dbReference type="EnsemblMetazoa" id="CapteP227847"/>
    </source>
</evidence>
<dbReference type="OMA" id="NGHGEMI"/>
<accession>R7U7V2</accession>
<dbReference type="InterPro" id="IPR000048">
    <property type="entry name" value="IQ_motif_EF-hand-BS"/>
</dbReference>
<evidence type="ECO:0000313" key="18">
    <source>
        <dbReference type="EMBL" id="ELU02236.1"/>
    </source>
</evidence>
<dbReference type="CDD" id="cd14473">
    <property type="entry name" value="FERM_B-lobe"/>
    <property type="match status" value="1"/>
</dbReference>
<dbReference type="SUPFAM" id="SSF50044">
    <property type="entry name" value="SH3-domain"/>
    <property type="match status" value="1"/>
</dbReference>
<dbReference type="EMBL" id="AMQN01001638">
    <property type="status" value="NOT_ANNOTATED_CDS"/>
    <property type="molecule type" value="Genomic_DNA"/>
</dbReference>
<reference evidence="19" key="3">
    <citation type="submission" date="2015-06" db="UniProtKB">
        <authorList>
            <consortium name="EnsemblMetazoa"/>
        </authorList>
    </citation>
    <scope>IDENTIFICATION</scope>
</reference>
<dbReference type="PANTHER" id="PTHR22692">
    <property type="entry name" value="MYOSIN VII, XV"/>
    <property type="match status" value="1"/>
</dbReference>
<dbReference type="SUPFAM" id="SSF47031">
    <property type="entry name" value="Second domain of FERM"/>
    <property type="match status" value="1"/>
</dbReference>
<dbReference type="SMART" id="SM00295">
    <property type="entry name" value="B41"/>
    <property type="match status" value="1"/>
</dbReference>
<dbReference type="Gene3D" id="2.30.30.40">
    <property type="entry name" value="SH3 Domains"/>
    <property type="match status" value="1"/>
</dbReference>
<comment type="subcellular location">
    <subcellularLocation>
        <location evidence="1">Cytoplasm</location>
    </subcellularLocation>
</comment>
<feature type="domain" description="Myosin motor" evidence="17">
    <location>
        <begin position="13"/>
        <end position="672"/>
    </location>
</feature>
<dbReference type="InterPro" id="IPR038185">
    <property type="entry name" value="MyTH4_dom_sf"/>
</dbReference>
<feature type="region of interest" description="Disordered" evidence="13">
    <location>
        <begin position="747"/>
        <end position="784"/>
    </location>
</feature>
<protein>
    <recommendedName>
        <fullName evidence="21">Unconventional myosin-XV</fullName>
    </recommendedName>
</protein>
<feature type="region of interest" description="Disordered" evidence="13">
    <location>
        <begin position="2002"/>
        <end position="2030"/>
    </location>
</feature>
<feature type="region of interest" description="Disordered" evidence="13">
    <location>
        <begin position="1674"/>
        <end position="1697"/>
    </location>
</feature>
<dbReference type="InterPro" id="IPR000299">
    <property type="entry name" value="FERM_domain"/>
</dbReference>
<evidence type="ECO:0000256" key="13">
    <source>
        <dbReference type="SAM" id="MobiDB-lite"/>
    </source>
</evidence>
<feature type="domain" description="MyTH4" evidence="16">
    <location>
        <begin position="850"/>
        <end position="997"/>
    </location>
</feature>
<dbReference type="SUPFAM" id="SSF52540">
    <property type="entry name" value="P-loop containing nucleoside triphosphate hydrolases"/>
    <property type="match status" value="1"/>
</dbReference>
<dbReference type="Gene3D" id="1.25.40.530">
    <property type="entry name" value="MyTH4 domain"/>
    <property type="match status" value="2"/>
</dbReference>
<dbReference type="SMART" id="SM00326">
    <property type="entry name" value="SH3"/>
    <property type="match status" value="1"/>
</dbReference>
<feature type="compositionally biased region" description="Polar residues" evidence="13">
    <location>
        <begin position="1191"/>
        <end position="1222"/>
    </location>
</feature>
<evidence type="ECO:0000259" key="15">
    <source>
        <dbReference type="PROSITE" id="PS50057"/>
    </source>
</evidence>
<evidence type="ECO:0000259" key="16">
    <source>
        <dbReference type="PROSITE" id="PS51016"/>
    </source>
</evidence>
<gene>
    <name evidence="18" type="ORF">CAPTEDRAFT_227847</name>
</gene>
<dbReference type="InterPro" id="IPR019749">
    <property type="entry name" value="Band_41_domain"/>
</dbReference>
<dbReference type="InterPro" id="IPR036961">
    <property type="entry name" value="Kinesin_motor_dom_sf"/>
</dbReference>
<evidence type="ECO:0000256" key="1">
    <source>
        <dbReference type="ARBA" id="ARBA00004496"/>
    </source>
</evidence>
<evidence type="ECO:0000256" key="6">
    <source>
        <dbReference type="ARBA" id="ARBA00022741"/>
    </source>
</evidence>
<evidence type="ECO:0000256" key="9">
    <source>
        <dbReference type="ARBA" id="ARBA00023175"/>
    </source>
</evidence>
<dbReference type="InterPro" id="IPR051567">
    <property type="entry name" value="Unconventional_Myosin_ATPase"/>
</dbReference>
<dbReference type="Pfam" id="PF00063">
    <property type="entry name" value="Myosin_head"/>
    <property type="match status" value="1"/>
</dbReference>
<dbReference type="GO" id="GO:0003774">
    <property type="term" value="F:cytoskeletal motor activity"/>
    <property type="evidence" value="ECO:0007669"/>
    <property type="project" value="UniProtKB-UniRule"/>
</dbReference>
<dbReference type="Gene3D" id="1.20.5.190">
    <property type="match status" value="1"/>
</dbReference>
<feature type="region of interest" description="Disordered" evidence="13">
    <location>
        <begin position="1535"/>
        <end position="1568"/>
    </location>
</feature>
<dbReference type="SUPFAM" id="SSF50729">
    <property type="entry name" value="PH domain-like"/>
    <property type="match status" value="1"/>
</dbReference>
<dbReference type="Gene3D" id="6.20.240.20">
    <property type="match status" value="1"/>
</dbReference>
<dbReference type="Pfam" id="PF14604">
    <property type="entry name" value="SH3_9"/>
    <property type="match status" value="1"/>
</dbReference>
<name>R7U7V2_CAPTE</name>
<evidence type="ECO:0008006" key="21">
    <source>
        <dbReference type="Google" id="ProtNLM"/>
    </source>
</evidence>
<dbReference type="FunFam" id="1.10.10.820:FF:000001">
    <property type="entry name" value="Myosin heavy chain"/>
    <property type="match status" value="1"/>
</dbReference>
<dbReference type="InterPro" id="IPR035963">
    <property type="entry name" value="FERM_2"/>
</dbReference>
<dbReference type="InterPro" id="IPR011993">
    <property type="entry name" value="PH-like_dom_sf"/>
</dbReference>
<evidence type="ECO:0000256" key="4">
    <source>
        <dbReference type="ARBA" id="ARBA00022490"/>
    </source>
</evidence>
<dbReference type="EnsemblMetazoa" id="CapteT227847">
    <property type="protein sequence ID" value="CapteP227847"/>
    <property type="gene ID" value="CapteG227847"/>
</dbReference>
<feature type="region of interest" description="Disordered" evidence="13">
    <location>
        <begin position="2053"/>
        <end position="2074"/>
    </location>
</feature>
<dbReference type="InterPro" id="IPR059004">
    <property type="entry name" value="MYO15"/>
</dbReference>
<evidence type="ECO:0000256" key="5">
    <source>
        <dbReference type="ARBA" id="ARBA00022737"/>
    </source>
</evidence>
<dbReference type="FunCoup" id="R7U7V2">
    <property type="interactions" value="2"/>
</dbReference>
<evidence type="ECO:0000256" key="12">
    <source>
        <dbReference type="PROSITE-ProRule" id="PRU00782"/>
    </source>
</evidence>
<dbReference type="InterPro" id="IPR001609">
    <property type="entry name" value="Myosin_head_motor_dom-like"/>
</dbReference>
<evidence type="ECO:0000256" key="10">
    <source>
        <dbReference type="ARBA" id="ARBA00023203"/>
    </source>
</evidence>
<dbReference type="CDD" id="cd11884">
    <property type="entry name" value="SH3_MYO15"/>
    <property type="match status" value="1"/>
</dbReference>
<dbReference type="PROSITE" id="PS51016">
    <property type="entry name" value="MYTH4"/>
    <property type="match status" value="2"/>
</dbReference>
<dbReference type="GO" id="GO:0003779">
    <property type="term" value="F:actin binding"/>
    <property type="evidence" value="ECO:0007669"/>
    <property type="project" value="UniProtKB-KW"/>
</dbReference>
<evidence type="ECO:0000256" key="11">
    <source>
        <dbReference type="PROSITE-ProRule" id="PRU00192"/>
    </source>
</evidence>
<dbReference type="Pfam" id="PF00784">
    <property type="entry name" value="MyTH4"/>
    <property type="match status" value="2"/>
</dbReference>
<keyword evidence="9 12" id="KW-0505">Motor protein</keyword>
<dbReference type="GO" id="GO:0005737">
    <property type="term" value="C:cytoplasm"/>
    <property type="evidence" value="ECO:0007669"/>
    <property type="project" value="UniProtKB-SubCell"/>
</dbReference>
<dbReference type="PROSITE" id="PS50002">
    <property type="entry name" value="SH3"/>
    <property type="match status" value="1"/>
</dbReference>
<reference evidence="20" key="1">
    <citation type="submission" date="2012-12" db="EMBL/GenBank/DDBJ databases">
        <authorList>
            <person name="Hellsten U."/>
            <person name="Grimwood J."/>
            <person name="Chapman J.A."/>
            <person name="Shapiro H."/>
            <person name="Aerts A."/>
            <person name="Otillar R.P."/>
            <person name="Terry A.Y."/>
            <person name="Boore J.L."/>
            <person name="Simakov O."/>
            <person name="Marletaz F."/>
            <person name="Cho S.-J."/>
            <person name="Edsinger-Gonzales E."/>
            <person name="Havlak P."/>
            <person name="Kuo D.-H."/>
            <person name="Larsson T."/>
            <person name="Lv J."/>
            <person name="Arendt D."/>
            <person name="Savage R."/>
            <person name="Osoegawa K."/>
            <person name="de Jong P."/>
            <person name="Lindberg D.R."/>
            <person name="Seaver E.C."/>
            <person name="Weisblat D.A."/>
            <person name="Putnam N.H."/>
            <person name="Grigoriev I.V."/>
            <person name="Rokhsar D.S."/>
        </authorList>
    </citation>
    <scope>NUCLEOTIDE SEQUENCE</scope>
    <source>
        <strain evidence="20">I ESC-2004</strain>
    </source>
</reference>
<evidence type="ECO:0000256" key="2">
    <source>
        <dbReference type="ARBA" id="ARBA00008314"/>
    </source>
</evidence>
<dbReference type="InterPro" id="IPR036028">
    <property type="entry name" value="SH3-like_dom_sf"/>
</dbReference>
<dbReference type="SMART" id="SM00139">
    <property type="entry name" value="MyTH4"/>
    <property type="match status" value="2"/>
</dbReference>
<feature type="region of interest" description="Disordered" evidence="13">
    <location>
        <begin position="1158"/>
        <end position="1255"/>
    </location>
</feature>
<dbReference type="OrthoDB" id="312459at2759"/>
<keyword evidence="4" id="KW-0963">Cytoplasm</keyword>
<keyword evidence="6 12" id="KW-0547">Nucleotide-binding</keyword>
<dbReference type="PROSITE" id="PS50057">
    <property type="entry name" value="FERM_3"/>
    <property type="match status" value="1"/>
</dbReference>
<dbReference type="EMBL" id="KB304239">
    <property type="protein sequence ID" value="ELU02236.1"/>
    <property type="molecule type" value="Genomic_DNA"/>
</dbReference>
<dbReference type="InterPro" id="IPR019748">
    <property type="entry name" value="FERM_central"/>
</dbReference>
<dbReference type="Gene3D" id="2.30.29.30">
    <property type="entry name" value="Pleckstrin-homology domain (PH domain)/Phosphotyrosine-binding domain (PTB)"/>
    <property type="match status" value="2"/>
</dbReference>
<dbReference type="Gene3D" id="1.10.10.820">
    <property type="match status" value="1"/>
</dbReference>
<dbReference type="GO" id="GO:0016459">
    <property type="term" value="C:myosin complex"/>
    <property type="evidence" value="ECO:0007669"/>
    <property type="project" value="UniProtKB-KW"/>
</dbReference>
<feature type="domain" description="MyTH4" evidence="16">
    <location>
        <begin position="2145"/>
        <end position="2300"/>
    </location>
</feature>
<feature type="compositionally biased region" description="Low complexity" evidence="13">
    <location>
        <begin position="2004"/>
        <end position="2013"/>
    </location>
</feature>
<dbReference type="Gene3D" id="1.20.120.720">
    <property type="entry name" value="Myosin VI head, motor domain, U50 subdomain"/>
    <property type="match status" value="1"/>
</dbReference>
<keyword evidence="5" id="KW-0677">Repeat</keyword>
<dbReference type="Gene3D" id="3.40.850.10">
    <property type="entry name" value="Kinesin motor domain"/>
    <property type="match status" value="1"/>
</dbReference>
<feature type="compositionally biased region" description="Basic and acidic residues" evidence="13">
    <location>
        <begin position="1235"/>
        <end position="1251"/>
    </location>
</feature>
<evidence type="ECO:0000256" key="3">
    <source>
        <dbReference type="ARBA" id="ARBA00022443"/>
    </source>
</evidence>
<keyword evidence="3 11" id="KW-0728">SH3 domain</keyword>
<feature type="compositionally biased region" description="Pro residues" evidence="13">
    <location>
        <begin position="1538"/>
        <end position="1549"/>
    </location>
</feature>
<keyword evidence="10 12" id="KW-0009">Actin-binding</keyword>
<dbReference type="InterPro" id="IPR000857">
    <property type="entry name" value="MyTH4_dom"/>
</dbReference>
<reference evidence="18 20" key="2">
    <citation type="journal article" date="2013" name="Nature">
        <title>Insights into bilaterian evolution from three spiralian genomes.</title>
        <authorList>
            <person name="Simakov O."/>
            <person name="Marletaz F."/>
            <person name="Cho S.J."/>
            <person name="Edsinger-Gonzales E."/>
            <person name="Havlak P."/>
            <person name="Hellsten U."/>
            <person name="Kuo D.H."/>
            <person name="Larsson T."/>
            <person name="Lv J."/>
            <person name="Arendt D."/>
            <person name="Savage R."/>
            <person name="Osoegawa K."/>
            <person name="de Jong P."/>
            <person name="Grimwood J."/>
            <person name="Chapman J.A."/>
            <person name="Shapiro H."/>
            <person name="Aerts A."/>
            <person name="Otillar R.P."/>
            <person name="Terry A.Y."/>
            <person name="Boore J.L."/>
            <person name="Grigoriev I.V."/>
            <person name="Lindberg D.R."/>
            <person name="Seaver E.C."/>
            <person name="Weisblat D.A."/>
            <person name="Putnam N.H."/>
            <person name="Rokhsar D.S."/>
        </authorList>
    </citation>
    <scope>NUCLEOTIDE SEQUENCE</scope>
    <source>
        <strain evidence="18 20">I ESC-2004</strain>
    </source>
</reference>
<feature type="domain" description="SH3" evidence="14">
    <location>
        <begin position="1939"/>
        <end position="2001"/>
    </location>
</feature>
<dbReference type="Pfam" id="PF00373">
    <property type="entry name" value="FERM_M"/>
    <property type="match status" value="1"/>
</dbReference>
<dbReference type="GO" id="GO:0005524">
    <property type="term" value="F:ATP binding"/>
    <property type="evidence" value="ECO:0007669"/>
    <property type="project" value="UniProtKB-UniRule"/>
</dbReference>
<evidence type="ECO:0000256" key="8">
    <source>
        <dbReference type="ARBA" id="ARBA00023123"/>
    </source>
</evidence>
<evidence type="ECO:0000256" key="7">
    <source>
        <dbReference type="ARBA" id="ARBA00022840"/>
    </source>
</evidence>
<proteinExistence type="inferred from homology"/>
<dbReference type="Proteomes" id="UP000014760">
    <property type="component" value="Unassembled WGS sequence"/>
</dbReference>
<keyword evidence="8 12" id="KW-0518">Myosin</keyword>
<dbReference type="Gene3D" id="1.20.58.530">
    <property type="match status" value="1"/>
</dbReference>
<feature type="binding site" evidence="12">
    <location>
        <begin position="106"/>
        <end position="113"/>
    </location>
    <ligand>
        <name>ATP</name>
        <dbReference type="ChEBI" id="CHEBI:30616"/>
    </ligand>
</feature>
<dbReference type="HOGENOM" id="CLU_000192_14_0_1"/>
<dbReference type="PROSITE" id="PS51456">
    <property type="entry name" value="MYOSIN_MOTOR"/>
    <property type="match status" value="1"/>
</dbReference>
<dbReference type="InterPro" id="IPR027417">
    <property type="entry name" value="P-loop_NTPase"/>
</dbReference>
<keyword evidence="20" id="KW-1185">Reference proteome</keyword>
<feature type="region of interest" description="Actin-binding" evidence="12">
    <location>
        <begin position="549"/>
        <end position="571"/>
    </location>
</feature>
<dbReference type="Pfam" id="PF26570">
    <property type="entry name" value="MYO15"/>
    <property type="match status" value="1"/>
</dbReference>
<evidence type="ECO:0000259" key="14">
    <source>
        <dbReference type="PROSITE" id="PS50002"/>
    </source>
</evidence>
<organism evidence="18">
    <name type="scientific">Capitella teleta</name>
    <name type="common">Polychaete worm</name>
    <dbReference type="NCBI Taxonomy" id="283909"/>
    <lineage>
        <taxon>Eukaryota</taxon>
        <taxon>Metazoa</taxon>
        <taxon>Spiralia</taxon>
        <taxon>Lophotrochozoa</taxon>
        <taxon>Annelida</taxon>
        <taxon>Polychaeta</taxon>
        <taxon>Sedentaria</taxon>
        <taxon>Scolecida</taxon>
        <taxon>Capitellidae</taxon>
        <taxon>Capitella</taxon>
    </lineage>
</organism>